<dbReference type="InterPro" id="IPR011011">
    <property type="entry name" value="Znf_FYVE_PHD"/>
</dbReference>
<sequence>MIKSQQVKVFRETLHCDECEEAPELVFVNMMLTSNPPQYPFQCPLCRKRVHKKTTYPKIKGTNQLIEV</sequence>
<name>A0ABN5AEW1_9BACI</name>
<dbReference type="Proteomes" id="UP000196877">
    <property type="component" value="Chromosome"/>
</dbReference>
<reference evidence="1 2" key="1">
    <citation type="submission" date="2017-06" db="EMBL/GenBank/DDBJ databases">
        <title>Genome sequence of Bacillus sonorensis strain SRCM101395.</title>
        <authorList>
            <person name="Cho S.H."/>
        </authorList>
    </citation>
    <scope>NUCLEOTIDE SEQUENCE [LARGE SCALE GENOMIC DNA]</scope>
    <source>
        <strain evidence="1 2">SRCM101395</strain>
    </source>
</reference>
<accession>A0ABN5AEW1</accession>
<proteinExistence type="predicted"/>
<evidence type="ECO:0000313" key="1">
    <source>
        <dbReference type="EMBL" id="ASB89261.1"/>
    </source>
</evidence>
<dbReference type="GeneID" id="92853297"/>
<dbReference type="EMBL" id="CP021920">
    <property type="protein sequence ID" value="ASB89261.1"/>
    <property type="molecule type" value="Genomic_DNA"/>
</dbReference>
<organism evidence="1 2">
    <name type="scientific">Bacillus sonorensis</name>
    <dbReference type="NCBI Taxonomy" id="119858"/>
    <lineage>
        <taxon>Bacteria</taxon>
        <taxon>Bacillati</taxon>
        <taxon>Bacillota</taxon>
        <taxon>Bacilli</taxon>
        <taxon>Bacillales</taxon>
        <taxon>Bacillaceae</taxon>
        <taxon>Bacillus</taxon>
    </lineage>
</organism>
<dbReference type="RefSeq" id="WP_006640517.1">
    <property type="nucleotide sequence ID" value="NZ_CABJEH010000004.1"/>
</dbReference>
<keyword evidence="2" id="KW-1185">Reference proteome</keyword>
<gene>
    <name evidence="1" type="ORF">S101395_02754</name>
</gene>
<protein>
    <submittedName>
        <fullName evidence="1">Uncharacterized protein</fullName>
    </submittedName>
</protein>
<dbReference type="SUPFAM" id="SSF57903">
    <property type="entry name" value="FYVE/PHD zinc finger"/>
    <property type="match status" value="1"/>
</dbReference>
<evidence type="ECO:0000313" key="2">
    <source>
        <dbReference type="Proteomes" id="UP000196877"/>
    </source>
</evidence>